<reference evidence="5 6" key="1">
    <citation type="journal article" date="2021" name="Int. J. Syst. Evol. Microbiol.">
        <title>Classification of three corynebacterial strains isolated from a small paddock in North Rhine-Westphalia: proposal of &lt;i&gt;Corynebacterium kalinowskii&lt;/i&gt; sp. nov., &lt;i&gt;Corynebacterium comes&lt;/i&gt; sp. nov. and &lt;i&gt;Corynebacterium occultum&lt;/i&gt; sp. nov.</title>
        <authorList>
            <person name="Schaffert L."/>
            <person name="Ruwe M."/>
            <person name="Milse J."/>
            <person name="Hanuschka K."/>
            <person name="Ortseifen V."/>
            <person name="Droste J."/>
            <person name="Brandt D."/>
            <person name="Schl L."/>
            <person name="Kutter Y."/>
            <person name="Vinke S."/>
            <person name="Vieh P."/>
            <person name="Jacob L."/>
            <person name="L N.C."/>
            <person name="Schulte-Berndt E."/>
            <person name="Hain C."/>
            <person name="Linder M."/>
            <person name="Schmidt P."/>
            <person name="Wollenschl L."/>
            <person name="Luttermann T."/>
            <person name="Thieme E."/>
            <person name="Hassa J."/>
            <person name="Haak M."/>
            <person name="Wittchen M."/>
            <person name="Mentz A."/>
            <person name="Persicke M."/>
            <person name="Busche T."/>
            <person name="R C."/>
        </authorList>
    </citation>
    <scope>NUCLEOTIDE SEQUENCE [LARGE SCALE GENOMIC DNA]</scope>
    <source>
        <strain evidence="5 6">2019</strain>
    </source>
</reference>
<evidence type="ECO:0000259" key="4">
    <source>
        <dbReference type="Pfam" id="PF13472"/>
    </source>
</evidence>
<dbReference type="RefSeq" id="WP_231587421.1">
    <property type="nucleotide sequence ID" value="NZ_CP046453.1"/>
</dbReference>
<feature type="active site" evidence="1">
    <location>
        <position position="269"/>
    </location>
</feature>
<dbReference type="InterPro" id="IPR037460">
    <property type="entry name" value="SEST-like"/>
</dbReference>
<dbReference type="EMBL" id="CP046453">
    <property type="protein sequence ID" value="QGU05054.1"/>
    <property type="molecule type" value="Genomic_DNA"/>
</dbReference>
<feature type="domain" description="SGNH hydrolase-type esterase" evidence="4">
    <location>
        <begin position="42"/>
        <end position="276"/>
    </location>
</feature>
<keyword evidence="2" id="KW-1015">Disulfide bond</keyword>
<keyword evidence="6" id="KW-1185">Reference proteome</keyword>
<dbReference type="Proteomes" id="UP000425178">
    <property type="component" value="Chromosome"/>
</dbReference>
<dbReference type="PANTHER" id="PTHR37981:SF1">
    <property type="entry name" value="SGNH HYDROLASE-TYPE ESTERASE DOMAIN-CONTAINING PROTEIN"/>
    <property type="match status" value="1"/>
</dbReference>
<evidence type="ECO:0000313" key="5">
    <source>
        <dbReference type="EMBL" id="QGU05054.1"/>
    </source>
</evidence>
<evidence type="ECO:0000256" key="3">
    <source>
        <dbReference type="SAM" id="SignalP"/>
    </source>
</evidence>
<evidence type="ECO:0000256" key="1">
    <source>
        <dbReference type="PIRSR" id="PIRSR637460-1"/>
    </source>
</evidence>
<dbReference type="InterPro" id="IPR036514">
    <property type="entry name" value="SGNH_hydro_sf"/>
</dbReference>
<accession>A0A6B8VUL0</accession>
<dbReference type="Pfam" id="PF13472">
    <property type="entry name" value="Lipase_GDSL_2"/>
    <property type="match status" value="1"/>
</dbReference>
<dbReference type="GO" id="GO:0006629">
    <property type="term" value="P:lipid metabolic process"/>
    <property type="evidence" value="ECO:0007669"/>
    <property type="project" value="TreeGrafter"/>
</dbReference>
<dbReference type="EC" id="3.1.1.3" evidence="5"/>
<dbReference type="PANTHER" id="PTHR37981">
    <property type="entry name" value="LIPASE 2"/>
    <property type="match status" value="1"/>
</dbReference>
<dbReference type="KEGG" id="ccoe:CETAM_09000"/>
<name>A0A6B8VUL0_9CORY</name>
<feature type="chain" id="PRO_5039635693" evidence="3">
    <location>
        <begin position="18"/>
        <end position="286"/>
    </location>
</feature>
<feature type="disulfide bond" evidence="2">
    <location>
        <begin position="200"/>
        <end position="248"/>
    </location>
</feature>
<evidence type="ECO:0000313" key="6">
    <source>
        <dbReference type="Proteomes" id="UP000425178"/>
    </source>
</evidence>
<dbReference type="Gene3D" id="3.40.50.1110">
    <property type="entry name" value="SGNH hydrolase"/>
    <property type="match status" value="1"/>
</dbReference>
<feature type="signal peptide" evidence="3">
    <location>
        <begin position="1"/>
        <end position="17"/>
    </location>
</feature>
<organism evidence="5 6">
    <name type="scientific">Corynebacterium comes</name>
    <dbReference type="NCBI Taxonomy" id="2675218"/>
    <lineage>
        <taxon>Bacteria</taxon>
        <taxon>Bacillati</taxon>
        <taxon>Actinomycetota</taxon>
        <taxon>Actinomycetes</taxon>
        <taxon>Mycobacteriales</taxon>
        <taxon>Corynebacteriaceae</taxon>
        <taxon>Corynebacterium</taxon>
    </lineage>
</organism>
<proteinExistence type="predicted"/>
<dbReference type="AlphaFoldDB" id="A0A6B8VUL0"/>
<dbReference type="InterPro" id="IPR013830">
    <property type="entry name" value="SGNH_hydro"/>
</dbReference>
<keyword evidence="3" id="KW-0732">Signal</keyword>
<keyword evidence="5" id="KW-0378">Hydrolase</keyword>
<dbReference type="PROSITE" id="PS51257">
    <property type="entry name" value="PROKAR_LIPOPROTEIN"/>
    <property type="match status" value="1"/>
</dbReference>
<dbReference type="GO" id="GO:0004806">
    <property type="term" value="F:triacylglycerol lipase activity"/>
    <property type="evidence" value="ECO:0007669"/>
    <property type="project" value="UniProtKB-EC"/>
</dbReference>
<gene>
    <name evidence="5" type="ORF">CETAM_09000</name>
</gene>
<protein>
    <submittedName>
        <fullName evidence="5">Lipase 1</fullName>
        <ecNumber evidence="5">3.1.1.3</ecNumber>
    </submittedName>
</protein>
<dbReference type="CDD" id="cd01823">
    <property type="entry name" value="SEST_like"/>
    <property type="match status" value="1"/>
</dbReference>
<sequence>MKRHILTSVILACLGLAACGTDSPVPGSAPVDVPVPTYNYVALGDSYAAMGSTSAETTGPDYCLRSSDNYPAGVLSDAQVTGLDATCQGAVTADLLRPRDAGSEIIPAQVDALADSTDLVTLSIGGNDIGFGDIAGCFLMAMHTRQASNCAAAWEAPVSARVAELPGRLDEVYRAIDERSEGARVIATGYLPLLAPGERCAEVEVLSDTDRAWVVSLSEDINRVVAEAAARHDAETVLPAAAADHTGCAEPGQRWVDFLGWQTGAFPMHPTPVGQAVMAEEVLAQL</sequence>
<evidence type="ECO:0000256" key="2">
    <source>
        <dbReference type="PIRSR" id="PIRSR637460-2"/>
    </source>
</evidence>
<feature type="disulfide bond" evidence="2">
    <location>
        <begin position="137"/>
        <end position="150"/>
    </location>
</feature>
<feature type="active site" description="Nucleophile" evidence="1">
    <location>
        <position position="46"/>
    </location>
</feature>
<dbReference type="SUPFAM" id="SSF52266">
    <property type="entry name" value="SGNH hydrolase"/>
    <property type="match status" value="1"/>
</dbReference>
<feature type="disulfide bond" evidence="2">
    <location>
        <begin position="63"/>
        <end position="87"/>
    </location>
</feature>